<protein>
    <submittedName>
        <fullName evidence="1">Uncharacterized protein</fullName>
    </submittedName>
</protein>
<dbReference type="AlphaFoldDB" id="A0A378VY08"/>
<accession>A0A378VY08</accession>
<dbReference type="EMBL" id="UGRI01000001">
    <property type="protein sequence ID" value="SUA23890.1"/>
    <property type="molecule type" value="Genomic_DNA"/>
</dbReference>
<evidence type="ECO:0000313" key="1">
    <source>
        <dbReference type="EMBL" id="SUA23890.1"/>
    </source>
</evidence>
<sequence length="89" mass="9758">MHYADKFQVAFVARKLPQGFVGIFKVSNSGTTCFKMPSFDALTVTNPRGGSMPLVALAICELVSDGMSAVRVELRRPYLTMSARRLSQS</sequence>
<gene>
    <name evidence="1" type="ORF">NCTC11421_01880</name>
</gene>
<organism evidence="1">
    <name type="scientific">Neisseria gonorrhoeae</name>
    <dbReference type="NCBI Taxonomy" id="485"/>
    <lineage>
        <taxon>Bacteria</taxon>
        <taxon>Pseudomonadati</taxon>
        <taxon>Pseudomonadota</taxon>
        <taxon>Betaproteobacteria</taxon>
        <taxon>Neisseriales</taxon>
        <taxon>Neisseriaceae</taxon>
        <taxon>Neisseria</taxon>
    </lineage>
</organism>
<reference evidence="1" key="1">
    <citation type="submission" date="2018-06" db="EMBL/GenBank/DDBJ databases">
        <authorList>
            <consortium name="Pathogen Informatics"/>
            <person name="Doyle S."/>
        </authorList>
    </citation>
    <scope>NUCLEOTIDE SEQUENCE [LARGE SCALE GENOMIC DNA]</scope>
    <source>
        <strain evidence="1">NCTC11421</strain>
    </source>
</reference>
<name>A0A378VY08_NEIGO</name>
<proteinExistence type="predicted"/>